<dbReference type="AlphaFoldDB" id="A0A3L6SX58"/>
<proteinExistence type="predicted"/>
<organism evidence="2 3">
    <name type="scientific">Panicum miliaceum</name>
    <name type="common">Proso millet</name>
    <name type="synonym">Broomcorn millet</name>
    <dbReference type="NCBI Taxonomy" id="4540"/>
    <lineage>
        <taxon>Eukaryota</taxon>
        <taxon>Viridiplantae</taxon>
        <taxon>Streptophyta</taxon>
        <taxon>Embryophyta</taxon>
        <taxon>Tracheophyta</taxon>
        <taxon>Spermatophyta</taxon>
        <taxon>Magnoliopsida</taxon>
        <taxon>Liliopsida</taxon>
        <taxon>Poales</taxon>
        <taxon>Poaceae</taxon>
        <taxon>PACMAD clade</taxon>
        <taxon>Panicoideae</taxon>
        <taxon>Panicodae</taxon>
        <taxon>Paniceae</taxon>
        <taxon>Panicinae</taxon>
        <taxon>Panicum</taxon>
        <taxon>Panicum sect. Panicum</taxon>
    </lineage>
</organism>
<evidence type="ECO:0000313" key="3">
    <source>
        <dbReference type="Proteomes" id="UP000275267"/>
    </source>
</evidence>
<keyword evidence="3" id="KW-1185">Reference proteome</keyword>
<feature type="region of interest" description="Disordered" evidence="1">
    <location>
        <begin position="54"/>
        <end position="198"/>
    </location>
</feature>
<evidence type="ECO:0000256" key="1">
    <source>
        <dbReference type="SAM" id="MobiDB-lite"/>
    </source>
</evidence>
<protein>
    <submittedName>
        <fullName evidence="2">Uncharacterized protein</fullName>
    </submittedName>
</protein>
<evidence type="ECO:0000313" key="2">
    <source>
        <dbReference type="EMBL" id="RLN27864.1"/>
    </source>
</evidence>
<reference evidence="3" key="1">
    <citation type="journal article" date="2019" name="Nat. Commun.">
        <title>The genome of broomcorn millet.</title>
        <authorList>
            <person name="Zou C."/>
            <person name="Miki D."/>
            <person name="Li D."/>
            <person name="Tang Q."/>
            <person name="Xiao L."/>
            <person name="Rajput S."/>
            <person name="Deng P."/>
            <person name="Jia W."/>
            <person name="Huang R."/>
            <person name="Zhang M."/>
            <person name="Sun Y."/>
            <person name="Hu J."/>
            <person name="Fu X."/>
            <person name="Schnable P.S."/>
            <person name="Li F."/>
            <person name="Zhang H."/>
            <person name="Feng B."/>
            <person name="Zhu X."/>
            <person name="Liu R."/>
            <person name="Schnable J.C."/>
            <person name="Zhu J.-K."/>
            <person name="Zhang H."/>
        </authorList>
    </citation>
    <scope>NUCLEOTIDE SEQUENCE [LARGE SCALE GENOMIC DNA]</scope>
</reference>
<gene>
    <name evidence="2" type="ORF">C2845_PM05G22810</name>
</gene>
<dbReference type="Proteomes" id="UP000275267">
    <property type="component" value="Unassembled WGS sequence"/>
</dbReference>
<accession>A0A3L6SX58</accession>
<dbReference type="EMBL" id="PQIB02000003">
    <property type="protein sequence ID" value="RLN27864.1"/>
    <property type="molecule type" value="Genomic_DNA"/>
</dbReference>
<feature type="compositionally biased region" description="Basic and acidic residues" evidence="1">
    <location>
        <begin position="140"/>
        <end position="155"/>
    </location>
</feature>
<comment type="caution">
    <text evidence="2">The sequence shown here is derived from an EMBL/GenBank/DDBJ whole genome shotgun (WGS) entry which is preliminary data.</text>
</comment>
<sequence length="198" mass="21409">MVLRFSPDNIPGGPGSLCNVFKKKNNTAWHHRRRHRQDQAWLSPESLYYLTSTKHRSTVGPNSRPSTGCRAAAGRSTHETSELAKQSRICCPKTGHPPSPPWSAGEGDPAKPKSPAATFPAPAQPPPPKSVEEGSPTMREGARQREGPDHGRADLPPHPPASLRHQGASHGTPSSRSSRRWVEDVAAADPAWAPIGRK</sequence>
<name>A0A3L6SX58_PANMI</name>